<dbReference type="EMBL" id="JAVLVU010000001">
    <property type="protein sequence ID" value="MDT3401851.1"/>
    <property type="molecule type" value="Genomic_DNA"/>
</dbReference>
<name>A0ABU3GQ12_9SPHI</name>
<organism evidence="2 3">
    <name type="scientific">Mucilaginibacter terrae</name>
    <dbReference type="NCBI Taxonomy" id="1955052"/>
    <lineage>
        <taxon>Bacteria</taxon>
        <taxon>Pseudomonadati</taxon>
        <taxon>Bacteroidota</taxon>
        <taxon>Sphingobacteriia</taxon>
        <taxon>Sphingobacteriales</taxon>
        <taxon>Sphingobacteriaceae</taxon>
        <taxon>Mucilaginibacter</taxon>
    </lineage>
</organism>
<evidence type="ECO:0000256" key="1">
    <source>
        <dbReference type="SAM" id="SignalP"/>
    </source>
</evidence>
<dbReference type="Gene3D" id="2.130.10.10">
    <property type="entry name" value="YVTN repeat-like/Quinoprotein amine dehydrogenase"/>
    <property type="match status" value="1"/>
</dbReference>
<dbReference type="RefSeq" id="WP_311947816.1">
    <property type="nucleotide sequence ID" value="NZ_JAVLVU010000001.1"/>
</dbReference>
<sequence length="373" mass="40014">MKTNLLRSSKLSWLILTSLVVLASCSKDDELPTDADIESTTGIYVLSEGSFGAGNGDIAYYNIKTGTAEKNYYKKVNGTDLGETPNDLQRYGSKMYCVVSGIDGQPKSFVDIMNINTGKTIKRISFNSGNNGYLPRYVAFYQGKAYVSRYDGKISRVDTASLNIDAELDLKANYLEGVAVANGKLYVANSDYKLSGVNKVSVVNLNSFTKTTDITVAQNPTKISAAANGNVYVICQGNYTNIPAEINLINSVTDTKTSLNTIKGVDYGTSLSIAGNGGFIALTNTSTFASEVKSFSAVTSTVGNNLITDGTNVGLLYGLTFDNFSGGAVVTDAVSYTSTSGKAYFYNYMGKRLLSFDTAVNPKSAVFVYSYKK</sequence>
<protein>
    <recommendedName>
        <fullName evidence="4">YncE family protein</fullName>
    </recommendedName>
</protein>
<keyword evidence="3" id="KW-1185">Reference proteome</keyword>
<proteinExistence type="predicted"/>
<evidence type="ECO:0000313" key="3">
    <source>
        <dbReference type="Proteomes" id="UP001258315"/>
    </source>
</evidence>
<gene>
    <name evidence="2" type="ORF">QE417_000923</name>
</gene>
<feature type="signal peptide" evidence="1">
    <location>
        <begin position="1"/>
        <end position="23"/>
    </location>
</feature>
<accession>A0ABU3GQ12</accession>
<dbReference type="Pfam" id="PF16819">
    <property type="entry name" value="DUF5074"/>
    <property type="match status" value="1"/>
</dbReference>
<feature type="chain" id="PRO_5046471805" description="YncE family protein" evidence="1">
    <location>
        <begin position="24"/>
        <end position="373"/>
    </location>
</feature>
<keyword evidence="1" id="KW-0732">Signal</keyword>
<evidence type="ECO:0008006" key="4">
    <source>
        <dbReference type="Google" id="ProtNLM"/>
    </source>
</evidence>
<dbReference type="InterPro" id="IPR031815">
    <property type="entry name" value="DUF5074"/>
</dbReference>
<comment type="caution">
    <text evidence="2">The sequence shown here is derived from an EMBL/GenBank/DDBJ whole genome shotgun (WGS) entry which is preliminary data.</text>
</comment>
<dbReference type="PROSITE" id="PS51257">
    <property type="entry name" value="PROKAR_LIPOPROTEIN"/>
    <property type="match status" value="1"/>
</dbReference>
<reference evidence="3" key="1">
    <citation type="submission" date="2023-07" db="EMBL/GenBank/DDBJ databases">
        <title>Functional and genomic diversity of the sorghum phyllosphere microbiome.</title>
        <authorList>
            <person name="Shade A."/>
        </authorList>
    </citation>
    <scope>NUCLEOTIDE SEQUENCE [LARGE SCALE GENOMIC DNA]</scope>
    <source>
        <strain evidence="3">SORGH_AS_0422</strain>
    </source>
</reference>
<dbReference type="SUPFAM" id="SSF63829">
    <property type="entry name" value="Calcium-dependent phosphotriesterase"/>
    <property type="match status" value="1"/>
</dbReference>
<dbReference type="Proteomes" id="UP001258315">
    <property type="component" value="Unassembled WGS sequence"/>
</dbReference>
<dbReference type="InterPro" id="IPR015943">
    <property type="entry name" value="WD40/YVTN_repeat-like_dom_sf"/>
</dbReference>
<evidence type="ECO:0000313" key="2">
    <source>
        <dbReference type="EMBL" id="MDT3401851.1"/>
    </source>
</evidence>